<evidence type="ECO:0000313" key="12">
    <source>
        <dbReference type="EMBL" id="PKI80278.1"/>
    </source>
</evidence>
<comment type="caution">
    <text evidence="12">The sequence shown here is derived from an EMBL/GenBank/DDBJ whole genome shotgun (WGS) entry which is preliminary data.</text>
</comment>
<dbReference type="CDD" id="cd00130">
    <property type="entry name" value="PAS"/>
    <property type="match status" value="1"/>
</dbReference>
<dbReference type="GO" id="GO:0000155">
    <property type="term" value="F:phosphorelay sensor kinase activity"/>
    <property type="evidence" value="ECO:0007669"/>
    <property type="project" value="InterPro"/>
</dbReference>
<keyword evidence="4" id="KW-0808">Transferase</keyword>
<evidence type="ECO:0000256" key="1">
    <source>
        <dbReference type="ARBA" id="ARBA00000085"/>
    </source>
</evidence>
<keyword evidence="13" id="KW-1185">Reference proteome</keyword>
<dbReference type="SMART" id="SM00091">
    <property type="entry name" value="PAS"/>
    <property type="match status" value="1"/>
</dbReference>
<dbReference type="Gene3D" id="3.30.450.20">
    <property type="entry name" value="PAS domain"/>
    <property type="match status" value="1"/>
</dbReference>
<dbReference type="InterPro" id="IPR036097">
    <property type="entry name" value="HisK_dim/P_sf"/>
</dbReference>
<feature type="domain" description="Histidine kinase" evidence="10">
    <location>
        <begin position="508"/>
        <end position="726"/>
    </location>
</feature>
<dbReference type="PROSITE" id="PS50109">
    <property type="entry name" value="HIS_KIN"/>
    <property type="match status" value="1"/>
</dbReference>
<evidence type="ECO:0000256" key="7">
    <source>
        <dbReference type="ARBA" id="ARBA00022840"/>
    </source>
</evidence>
<dbReference type="PRINTS" id="PR00344">
    <property type="entry name" value="BCTRLSENSOR"/>
</dbReference>
<dbReference type="Proteomes" id="UP000233248">
    <property type="component" value="Unassembled WGS sequence"/>
</dbReference>
<protein>
    <recommendedName>
        <fullName evidence="2">histidine kinase</fullName>
        <ecNumber evidence="2">2.7.13.3</ecNumber>
    </recommendedName>
</protein>
<evidence type="ECO:0000256" key="9">
    <source>
        <dbReference type="SAM" id="Phobius"/>
    </source>
</evidence>
<keyword evidence="9" id="KW-0472">Membrane</keyword>
<sequence>MRKILVLSLLLLTYLFSQEPSKEVLLLHSYHKGYKWSDDISKAIENNFKPHSNINLTTIYMDTKKVSNEKYFKKLYKQQFKNRKFDVIIASDNSALEFLVEYQKTLFPNTAILFCGINYFDEKLIEKNGMRKYISGVIEQVDLKKNFELISKVHPKLDKLIIINDRSKTGLIMKDDLQKIIPEYEEKFEIEYIDDMQMKELKQHVSKTSDNTALLFVLLFKDKTGKFFTYKESLEHIKSFSHVPIYGLWDFYLNYGVIGGLLTSAQAQGDAVSKMALEVLNGKKVDEIPILKESPNRYIFDFNELKKFDIKIDKYIDEFNIVNRPFSFYRKYKLLVNITIATMIVFIVLIILMKANINRRKKLQRDLSNRLEFDKVLLDTIPNAIYYKNVDGKFMGCNLAFANLMGLSKQSVVGKTAFDFFPHEIAIKNTKIDEKLLKTLKTDTSEMALHLSNQEIKYFILNKAVYKNIDGRIGGIVCIMDDITERVQQKQFLIQQSKLAEMGDMVAAIAHQWNEPLVELSAQIQDIQTSYLLNELKDCQVEEFVNDSMVQIKYMSRTLSDFRNFLKPSTKKVIFPIKKALDEINEIIGKQVFYSNINMKFNYLDDEELVVYGYENEFKQVLLNLINNAKTKIIENSLKENSKGNIIINISKSKDYNKIEIIDDGGKIDEKIISSIFEPYFTTKKDGTGIGLYMAKVIVEDKMQGKIKVKNIGNSVVFTIKVPYKKD</sequence>
<dbReference type="NCBIfam" id="TIGR00229">
    <property type="entry name" value="sensory_box"/>
    <property type="match status" value="1"/>
</dbReference>
<evidence type="ECO:0000256" key="6">
    <source>
        <dbReference type="ARBA" id="ARBA00022777"/>
    </source>
</evidence>
<dbReference type="EC" id="2.7.13.3" evidence="2"/>
<evidence type="ECO:0000256" key="3">
    <source>
        <dbReference type="ARBA" id="ARBA00022553"/>
    </source>
</evidence>
<evidence type="ECO:0000256" key="4">
    <source>
        <dbReference type="ARBA" id="ARBA00022679"/>
    </source>
</evidence>
<dbReference type="Gene3D" id="1.10.287.130">
    <property type="match status" value="1"/>
</dbReference>
<dbReference type="SUPFAM" id="SSF55874">
    <property type="entry name" value="ATPase domain of HSP90 chaperone/DNA topoisomerase II/histidine kinase"/>
    <property type="match status" value="1"/>
</dbReference>
<accession>A0A2N1J138</accession>
<proteinExistence type="predicted"/>
<organism evidence="12 13">
    <name type="scientific">Malaciobacter halophilus</name>
    <dbReference type="NCBI Taxonomy" id="197482"/>
    <lineage>
        <taxon>Bacteria</taxon>
        <taxon>Pseudomonadati</taxon>
        <taxon>Campylobacterota</taxon>
        <taxon>Epsilonproteobacteria</taxon>
        <taxon>Campylobacterales</taxon>
        <taxon>Arcobacteraceae</taxon>
        <taxon>Malaciobacter</taxon>
    </lineage>
</organism>
<gene>
    <name evidence="12" type="ORF">CP960_10020</name>
</gene>
<evidence type="ECO:0000256" key="2">
    <source>
        <dbReference type="ARBA" id="ARBA00012438"/>
    </source>
</evidence>
<dbReference type="Pfam" id="PF04392">
    <property type="entry name" value="ABC_sub_bind"/>
    <property type="match status" value="1"/>
</dbReference>
<keyword evidence="6 12" id="KW-0418">Kinase</keyword>
<dbReference type="PANTHER" id="PTHR43065">
    <property type="entry name" value="SENSOR HISTIDINE KINASE"/>
    <property type="match status" value="1"/>
</dbReference>
<dbReference type="PANTHER" id="PTHR43065:SF10">
    <property type="entry name" value="PEROXIDE STRESS-ACTIVATED HISTIDINE KINASE MAK3"/>
    <property type="match status" value="1"/>
</dbReference>
<dbReference type="InterPro" id="IPR000014">
    <property type="entry name" value="PAS"/>
</dbReference>
<evidence type="ECO:0000256" key="8">
    <source>
        <dbReference type="ARBA" id="ARBA00023012"/>
    </source>
</evidence>
<dbReference type="InterPro" id="IPR036890">
    <property type="entry name" value="HATPase_C_sf"/>
</dbReference>
<keyword evidence="8" id="KW-0902">Two-component regulatory system</keyword>
<dbReference type="Gene3D" id="3.40.50.2300">
    <property type="match status" value="2"/>
</dbReference>
<feature type="domain" description="PAS" evidence="11">
    <location>
        <begin position="377"/>
        <end position="424"/>
    </location>
</feature>
<evidence type="ECO:0000259" key="11">
    <source>
        <dbReference type="PROSITE" id="PS50112"/>
    </source>
</evidence>
<dbReference type="RefSeq" id="WP_101185274.1">
    <property type="nucleotide sequence ID" value="NZ_CP031218.1"/>
</dbReference>
<dbReference type="SUPFAM" id="SSF47384">
    <property type="entry name" value="Homodimeric domain of signal transducing histidine kinase"/>
    <property type="match status" value="1"/>
</dbReference>
<feature type="transmembrane region" description="Helical" evidence="9">
    <location>
        <begin position="334"/>
        <end position="353"/>
    </location>
</feature>
<dbReference type="InterPro" id="IPR007487">
    <property type="entry name" value="ABC_transpt-TYRBP-like"/>
</dbReference>
<keyword evidence="9" id="KW-0812">Transmembrane</keyword>
<dbReference type="InterPro" id="IPR005467">
    <property type="entry name" value="His_kinase_dom"/>
</dbReference>
<dbReference type="InterPro" id="IPR035965">
    <property type="entry name" value="PAS-like_dom_sf"/>
</dbReference>
<keyword evidence="7" id="KW-0067">ATP-binding</keyword>
<keyword evidence="9" id="KW-1133">Transmembrane helix</keyword>
<name>A0A2N1J138_9BACT</name>
<dbReference type="Gene3D" id="3.30.565.10">
    <property type="entry name" value="Histidine kinase-like ATPase, C-terminal domain"/>
    <property type="match status" value="1"/>
</dbReference>
<keyword evidence="3" id="KW-0597">Phosphoprotein</keyword>
<evidence type="ECO:0000256" key="5">
    <source>
        <dbReference type="ARBA" id="ARBA00022741"/>
    </source>
</evidence>
<dbReference type="PROSITE" id="PS50112">
    <property type="entry name" value="PAS"/>
    <property type="match status" value="1"/>
</dbReference>
<dbReference type="Pfam" id="PF02518">
    <property type="entry name" value="HATPase_c"/>
    <property type="match status" value="1"/>
</dbReference>
<evidence type="ECO:0000259" key="10">
    <source>
        <dbReference type="PROSITE" id="PS50109"/>
    </source>
</evidence>
<dbReference type="EMBL" id="NXIF01000038">
    <property type="protein sequence ID" value="PKI80278.1"/>
    <property type="molecule type" value="Genomic_DNA"/>
</dbReference>
<dbReference type="OrthoDB" id="9813024at2"/>
<comment type="catalytic activity">
    <reaction evidence="1">
        <text>ATP + protein L-histidine = ADP + protein N-phospho-L-histidine.</text>
        <dbReference type="EC" id="2.7.13.3"/>
    </reaction>
</comment>
<dbReference type="AlphaFoldDB" id="A0A2N1J138"/>
<keyword evidence="5" id="KW-0547">Nucleotide-binding</keyword>
<dbReference type="Pfam" id="PF08448">
    <property type="entry name" value="PAS_4"/>
    <property type="match status" value="1"/>
</dbReference>
<dbReference type="InterPro" id="IPR003594">
    <property type="entry name" value="HATPase_dom"/>
</dbReference>
<dbReference type="GO" id="GO:0005524">
    <property type="term" value="F:ATP binding"/>
    <property type="evidence" value="ECO:0007669"/>
    <property type="project" value="UniProtKB-KW"/>
</dbReference>
<evidence type="ECO:0000313" key="13">
    <source>
        <dbReference type="Proteomes" id="UP000233248"/>
    </source>
</evidence>
<dbReference type="KEGG" id="ahs:AHALO_0075"/>
<dbReference type="InterPro" id="IPR013656">
    <property type="entry name" value="PAS_4"/>
</dbReference>
<dbReference type="SMART" id="SM00387">
    <property type="entry name" value="HATPase_c"/>
    <property type="match status" value="1"/>
</dbReference>
<dbReference type="SUPFAM" id="SSF55785">
    <property type="entry name" value="PYP-like sensor domain (PAS domain)"/>
    <property type="match status" value="1"/>
</dbReference>
<dbReference type="InterPro" id="IPR004358">
    <property type="entry name" value="Sig_transdc_His_kin-like_C"/>
</dbReference>
<reference evidence="12 13" key="1">
    <citation type="submission" date="2017-09" db="EMBL/GenBank/DDBJ databases">
        <title>Genomics of the genus Arcobacter.</title>
        <authorList>
            <person name="Perez-Cataluna A."/>
            <person name="Figueras M.J."/>
            <person name="Salas-Masso N."/>
        </authorList>
    </citation>
    <scope>NUCLEOTIDE SEQUENCE [LARGE SCALE GENOMIC DNA]</scope>
    <source>
        <strain evidence="12 13">DSM 18005</strain>
    </source>
</reference>